<evidence type="ECO:0000313" key="2">
    <source>
        <dbReference type="Proteomes" id="UP001247620"/>
    </source>
</evidence>
<organism evidence="1 2">
    <name type="scientific">Mucilaginibacter pocheonensis</name>
    <dbReference type="NCBI Taxonomy" id="398050"/>
    <lineage>
        <taxon>Bacteria</taxon>
        <taxon>Pseudomonadati</taxon>
        <taxon>Bacteroidota</taxon>
        <taxon>Sphingobacteriia</taxon>
        <taxon>Sphingobacteriales</taxon>
        <taxon>Sphingobacteriaceae</taxon>
        <taxon>Mucilaginibacter</taxon>
    </lineage>
</organism>
<comment type="caution">
    <text evidence="1">The sequence shown here is derived from an EMBL/GenBank/DDBJ whole genome shotgun (WGS) entry which is preliminary data.</text>
</comment>
<protein>
    <submittedName>
        <fullName evidence="1">Uncharacterized protein</fullName>
    </submittedName>
</protein>
<name>A0ABU1THB8_9SPHI</name>
<reference evidence="1 2" key="1">
    <citation type="submission" date="2023-07" db="EMBL/GenBank/DDBJ databases">
        <title>Sorghum-associated microbial communities from plants grown in Nebraska, USA.</title>
        <authorList>
            <person name="Schachtman D."/>
        </authorList>
    </citation>
    <scope>NUCLEOTIDE SEQUENCE [LARGE SCALE GENOMIC DNA]</scope>
    <source>
        <strain evidence="1 2">3262</strain>
    </source>
</reference>
<dbReference type="EMBL" id="JAVDUU010000004">
    <property type="protein sequence ID" value="MDR6944191.1"/>
    <property type="molecule type" value="Genomic_DNA"/>
</dbReference>
<evidence type="ECO:0000313" key="1">
    <source>
        <dbReference type="EMBL" id="MDR6944191.1"/>
    </source>
</evidence>
<gene>
    <name evidence="1" type="ORF">J2W55_004051</name>
</gene>
<dbReference type="Proteomes" id="UP001247620">
    <property type="component" value="Unassembled WGS sequence"/>
</dbReference>
<accession>A0ABU1THB8</accession>
<sequence>MFKLFLLSLSVISYTAVEVQIKFNGNFEPLDANGNPTGWGLTFNGQNTYEIKVDSVVKDKENTLFRLLRVIVKLVLARSIFL</sequence>
<proteinExistence type="predicted"/>
<keyword evidence="2" id="KW-1185">Reference proteome</keyword>